<reference evidence="3 5" key="2">
    <citation type="submission" date="2018-06" db="EMBL/GenBank/DDBJ databases">
        <authorList>
            <consortium name="Pathogen Informatics"/>
            <person name="Doyle S."/>
        </authorList>
    </citation>
    <scope>NUCLEOTIDE SEQUENCE [LARGE SCALE GENOMIC DNA]</scope>
    <source>
        <strain evidence="3 5">NCTC12388</strain>
    </source>
</reference>
<feature type="region of interest" description="Disordered" evidence="1">
    <location>
        <begin position="377"/>
        <end position="396"/>
    </location>
</feature>
<sequence length="692" mass="79185">MFSELTPAQKSLLIKLSDAPENQQDFLMAQLKKYLTIEPEEQNTLGSQNPKTNNQNYFPINPNHGYSDLLKTKKIIAPHHQIKKTKNPMMPLDTSPKPQVTLYQIINDYYQLVRVKDKNAKDIFLKTVSFYAETFKLSVDELTELNQFAQTIIDIKENKSPFIDLGLFKKHLMESHLKIILREAILYGAKIKDISEQQRLNTQNQLTILTEVSWGTLGDYNAAARLIRLLKSAHPKLTIHWIIKGRVAEIPDELATSDTLFIDKINSWDELFLEKKIITNLKRTDAILAFPTFHFLTDNHLEQLKYQFKKQIISCLEYSFGVRKTQPDVIELKTGLGEDEMGIFILPPTDGHPLTQIQKQQIILDVLFPECTLAKTPMPQHDSSETEVQSTAQPGVSEDQAKAYEANHMLFFGYANKDALRTANKGANVSNFVRMALSVAEQDKKKDVDIVVPITREQLNGLNIDYQKYSQIRFITQKNNTIHEEALYKNPSPQDLPQLRIINLFRFENNTFTQLVAASHPLKLCTGDQSLSDVVSVENAIVFYQVMQWKQCLAENYLEIAKQALKAAQRDSEQSAAISFLTIVKNMQELDLEVLKPLLINPQLLEEFQVIHRYIFENKNLNHILPTNLLAFLDYLKIEERLLVSAHQQVAPIIPQTSKLGLFSKYEHKISLEDTPQKMESNCFLGSPGSTD</sequence>
<evidence type="ECO:0000313" key="3">
    <source>
        <dbReference type="EMBL" id="STX45489.1"/>
    </source>
</evidence>
<proteinExistence type="predicted"/>
<dbReference type="Proteomes" id="UP000254476">
    <property type="component" value="Unassembled WGS sequence"/>
</dbReference>
<organism evidence="3 5">
    <name type="scientific">Legionella gratiana</name>
    <dbReference type="NCBI Taxonomy" id="45066"/>
    <lineage>
        <taxon>Bacteria</taxon>
        <taxon>Pseudomonadati</taxon>
        <taxon>Pseudomonadota</taxon>
        <taxon>Gammaproteobacteria</taxon>
        <taxon>Legionellales</taxon>
        <taxon>Legionellaceae</taxon>
        <taxon>Legionella</taxon>
    </lineage>
</organism>
<evidence type="ECO:0000256" key="1">
    <source>
        <dbReference type="SAM" id="MobiDB-lite"/>
    </source>
</evidence>
<name>A0A378JDF1_9GAMM</name>
<reference evidence="2 4" key="1">
    <citation type="submission" date="2015-11" db="EMBL/GenBank/DDBJ databases">
        <title>Genomic analysis of 38 Legionella species identifies large and diverse effector repertoires.</title>
        <authorList>
            <person name="Burstein D."/>
            <person name="Amaro F."/>
            <person name="Zusman T."/>
            <person name="Lifshitz Z."/>
            <person name="Cohen O."/>
            <person name="Gilbert J.A."/>
            <person name="Pupko T."/>
            <person name="Shuman H.A."/>
            <person name="Segal G."/>
        </authorList>
    </citation>
    <scope>NUCLEOTIDE SEQUENCE [LARGE SCALE GENOMIC DNA]</scope>
    <source>
        <strain evidence="2 4">Lyon 8420412</strain>
    </source>
</reference>
<gene>
    <name evidence="2" type="ORF">Lgra_2493</name>
    <name evidence="3" type="ORF">NCTC12388_02227</name>
</gene>
<dbReference type="EMBL" id="UGOB01000001">
    <property type="protein sequence ID" value="STX45489.1"/>
    <property type="molecule type" value="Genomic_DNA"/>
</dbReference>
<accession>A0A378JDF1</accession>
<dbReference type="EMBL" id="LNYE01000023">
    <property type="protein sequence ID" value="KTD09258.1"/>
    <property type="molecule type" value="Genomic_DNA"/>
</dbReference>
<evidence type="ECO:0000313" key="4">
    <source>
        <dbReference type="Proteomes" id="UP000054691"/>
    </source>
</evidence>
<keyword evidence="4" id="KW-1185">Reference proteome</keyword>
<dbReference type="AlphaFoldDB" id="A0A378JDF1"/>
<dbReference type="RefSeq" id="WP_058499604.1">
    <property type="nucleotide sequence ID" value="NZ_CAAAHW010000015.1"/>
</dbReference>
<dbReference type="Proteomes" id="UP000054691">
    <property type="component" value="Unassembled WGS sequence"/>
</dbReference>
<evidence type="ECO:0000313" key="2">
    <source>
        <dbReference type="EMBL" id="KTD09258.1"/>
    </source>
</evidence>
<protein>
    <submittedName>
        <fullName evidence="3">Uncharacterized protein</fullName>
    </submittedName>
</protein>
<evidence type="ECO:0000313" key="5">
    <source>
        <dbReference type="Proteomes" id="UP000254476"/>
    </source>
</evidence>